<protein>
    <submittedName>
        <fullName evidence="8">LysR family transcriptional regulator</fullName>
    </submittedName>
</protein>
<dbReference type="Pfam" id="PF07681">
    <property type="entry name" value="DoxX"/>
    <property type="match status" value="1"/>
</dbReference>
<dbReference type="GO" id="GO:0005886">
    <property type="term" value="C:plasma membrane"/>
    <property type="evidence" value="ECO:0007669"/>
    <property type="project" value="UniProtKB-SubCell"/>
</dbReference>
<evidence type="ECO:0000256" key="3">
    <source>
        <dbReference type="ARBA" id="ARBA00022475"/>
    </source>
</evidence>
<keyword evidence="3" id="KW-1003">Cell membrane</keyword>
<dbReference type="Proteomes" id="UP000240505">
    <property type="component" value="Chromosome"/>
</dbReference>
<dbReference type="AlphaFoldDB" id="A0A2R4CFF2"/>
<keyword evidence="5 7" id="KW-1133">Transmembrane helix</keyword>
<evidence type="ECO:0000313" key="9">
    <source>
        <dbReference type="Proteomes" id="UP000240505"/>
    </source>
</evidence>
<evidence type="ECO:0000313" key="8">
    <source>
        <dbReference type="EMBL" id="AVR98363.1"/>
    </source>
</evidence>
<feature type="transmembrane region" description="Helical" evidence="7">
    <location>
        <begin position="91"/>
        <end position="111"/>
    </location>
</feature>
<name>A0A2R4CFF2_9BURK</name>
<evidence type="ECO:0000256" key="5">
    <source>
        <dbReference type="ARBA" id="ARBA00022989"/>
    </source>
</evidence>
<organism evidence="8 9">
    <name type="scientific">Pseudoduganella armeniaca</name>
    <dbReference type="NCBI Taxonomy" id="2072590"/>
    <lineage>
        <taxon>Bacteria</taxon>
        <taxon>Pseudomonadati</taxon>
        <taxon>Pseudomonadota</taxon>
        <taxon>Betaproteobacteria</taxon>
        <taxon>Burkholderiales</taxon>
        <taxon>Oxalobacteraceae</taxon>
        <taxon>Telluria group</taxon>
        <taxon>Pseudoduganella</taxon>
    </lineage>
</organism>
<evidence type="ECO:0000256" key="4">
    <source>
        <dbReference type="ARBA" id="ARBA00022692"/>
    </source>
</evidence>
<evidence type="ECO:0000256" key="1">
    <source>
        <dbReference type="ARBA" id="ARBA00004651"/>
    </source>
</evidence>
<feature type="transmembrane region" description="Helical" evidence="7">
    <location>
        <begin position="61"/>
        <end position="84"/>
    </location>
</feature>
<evidence type="ECO:0000256" key="2">
    <source>
        <dbReference type="ARBA" id="ARBA00006679"/>
    </source>
</evidence>
<dbReference type="EMBL" id="CP028324">
    <property type="protein sequence ID" value="AVR98363.1"/>
    <property type="molecule type" value="Genomic_DNA"/>
</dbReference>
<feature type="transmembrane region" description="Helical" evidence="7">
    <location>
        <begin position="29"/>
        <end position="49"/>
    </location>
</feature>
<dbReference type="InterPro" id="IPR051907">
    <property type="entry name" value="DoxX-like_oxidoreductase"/>
</dbReference>
<proteinExistence type="inferred from homology"/>
<dbReference type="PANTHER" id="PTHR33452:SF1">
    <property type="entry name" value="INNER MEMBRANE PROTEIN YPHA-RELATED"/>
    <property type="match status" value="1"/>
</dbReference>
<evidence type="ECO:0000256" key="6">
    <source>
        <dbReference type="ARBA" id="ARBA00023136"/>
    </source>
</evidence>
<dbReference type="OrthoDB" id="9792760at2"/>
<dbReference type="KEGG" id="masz:C9I28_24015"/>
<comment type="similarity">
    <text evidence="2">Belongs to the DoxX family.</text>
</comment>
<comment type="subcellular location">
    <subcellularLocation>
        <location evidence="1">Cell membrane</location>
        <topology evidence="1">Multi-pass membrane protein</topology>
    </subcellularLocation>
</comment>
<dbReference type="InterPro" id="IPR032808">
    <property type="entry name" value="DoxX"/>
</dbReference>
<keyword evidence="4 7" id="KW-0812">Transmembrane</keyword>
<keyword evidence="6 7" id="KW-0472">Membrane</keyword>
<sequence length="156" mass="15996">MQQNPTTLKGTIMNTFFSNHAGSDSFVPAIGRVLLATIFVISAIGKIAAPEATIGYIESVGLPFATLGLAIAIAVELGGGLLLALGVKARAVAAVLAAFSIVTGLAFHHAIGDQNQLIHLLKNFAMAGGLLQVVAFGAGAFSIDQRLARPAARQFA</sequence>
<gene>
    <name evidence="8" type="ORF">C9I28_24015</name>
</gene>
<dbReference type="PANTHER" id="PTHR33452">
    <property type="entry name" value="OXIDOREDUCTASE CATD-RELATED"/>
    <property type="match status" value="1"/>
</dbReference>
<accession>A0A2R4CFF2</accession>
<evidence type="ECO:0000256" key="7">
    <source>
        <dbReference type="SAM" id="Phobius"/>
    </source>
</evidence>
<feature type="transmembrane region" description="Helical" evidence="7">
    <location>
        <begin position="123"/>
        <end position="143"/>
    </location>
</feature>
<reference evidence="8 9" key="1">
    <citation type="submission" date="2018-03" db="EMBL/GenBank/DDBJ databases">
        <title>Massilia armeniaca sp. nov., isolated from desert soil.</title>
        <authorList>
            <person name="Huang H."/>
            <person name="Ren M."/>
        </authorList>
    </citation>
    <scope>NUCLEOTIDE SEQUENCE [LARGE SCALE GENOMIC DNA]</scope>
    <source>
        <strain evidence="8 9">ZMN-3</strain>
    </source>
</reference>
<keyword evidence="9" id="KW-1185">Reference proteome</keyword>